<gene>
    <name evidence="2" type="ORF">OT_ostta09g00975</name>
</gene>
<dbReference type="STRING" id="70448.A0A090MA47"/>
<dbReference type="EMBL" id="CAID01000009">
    <property type="protein sequence ID" value="CEF98969.1"/>
    <property type="molecule type" value="Genomic_DNA"/>
</dbReference>
<reference evidence="2 3" key="2">
    <citation type="journal article" date="2014" name="BMC Genomics">
        <title>An improved genome of the model marine alga Ostreococcus tauri unfolds by assessing Illumina de novo assemblies.</title>
        <authorList>
            <person name="Blanc-Mathieu R."/>
            <person name="Verhelst B."/>
            <person name="Derelle E."/>
            <person name="Rombauts S."/>
            <person name="Bouget F.Y."/>
            <person name="Carre I."/>
            <person name="Chateau A."/>
            <person name="Eyre-Walker A."/>
            <person name="Grimsley N."/>
            <person name="Moreau H."/>
            <person name="Piegu B."/>
            <person name="Rivals E."/>
            <person name="Schackwitz W."/>
            <person name="Van de Peer Y."/>
            <person name="Piganeau G."/>
        </authorList>
    </citation>
    <scope>NUCLEOTIDE SEQUENCE [LARGE SCALE GENOMIC DNA]</scope>
    <source>
        <strain evidence="3">OTTH 0595 / CCAP 157/2 / RCC745</strain>
    </source>
</reference>
<dbReference type="GeneID" id="9831961"/>
<dbReference type="RefSeq" id="XP_003081092.2">
    <property type="nucleotide sequence ID" value="XM_003081044.2"/>
</dbReference>
<keyword evidence="3" id="KW-1185">Reference proteome</keyword>
<dbReference type="OrthoDB" id="10500399at2759"/>
<sequence length="319" mass="33945">MARGDERAPLLLDRGTGETSASTSRAWRHAHGHSFVLGALILIGCVGTRAFSVATSRGGDGVEGGRGREHAGDGGDGRMREGLGRTFRPRRAASTSGFDVIGDPVVGPDGARGASGAMVRTAGKYVSNATMVHNMRDDVDQTEAGTPRSVHLTLLTACGNLGSVPFRTGAWTDVVGARIATKTMSNDFLFDRAQEMRHTRCGTYEADVTLYPGEEFGFYLYKIGDATDRNTVSDIGCLSRGGARCPGFATPSALKGLELCTKTTDQGEDVFYNRAFDGEQTTYVYGSCDYGCASDRPLGCSDDDVTEDDAYHDSTSVRT</sequence>
<dbReference type="KEGG" id="ota:OT_ostta09g00975"/>
<reference evidence="3" key="1">
    <citation type="journal article" date="2006" name="Proc. Natl. Acad. Sci. U.S.A.">
        <title>Genome analysis of the smallest free-living eukaryote Ostreococcus tauri unveils many unique features.</title>
        <authorList>
            <person name="Derelle E."/>
            <person name="Ferraz C."/>
            <person name="Rombauts S."/>
            <person name="Rouze P."/>
            <person name="Worden A.Z."/>
            <person name="Robbens S."/>
            <person name="Partensky F."/>
            <person name="Degroeve S."/>
            <person name="Echeynie S."/>
            <person name="Cooke R."/>
            <person name="Saeys Y."/>
            <person name="Wuyts J."/>
            <person name="Jabbari K."/>
            <person name="Bowler C."/>
            <person name="Panaud O."/>
            <person name="Piegu B."/>
            <person name="Ball S.G."/>
            <person name="Ral J.-P."/>
            <person name="Bouget F.-Y."/>
            <person name="Piganeau G."/>
            <person name="De Baets B."/>
            <person name="Picard A."/>
            <person name="Delseny M."/>
            <person name="Demaille J."/>
            <person name="Van de Peer Y."/>
            <person name="Moreau H."/>
        </authorList>
    </citation>
    <scope>NUCLEOTIDE SEQUENCE [LARGE SCALE GENOMIC DNA]</scope>
    <source>
        <strain evidence="3">OTTH 0595 / CCAP 157/2 / RCC745</strain>
    </source>
</reference>
<evidence type="ECO:0000256" key="1">
    <source>
        <dbReference type="SAM" id="MobiDB-lite"/>
    </source>
</evidence>
<evidence type="ECO:0000313" key="2">
    <source>
        <dbReference type="EMBL" id="CEF98969.1"/>
    </source>
</evidence>
<dbReference type="Proteomes" id="UP000009170">
    <property type="component" value="Unassembled WGS sequence"/>
</dbReference>
<organism evidence="2 3">
    <name type="scientific">Ostreococcus tauri</name>
    <name type="common">Marine green alga</name>
    <dbReference type="NCBI Taxonomy" id="70448"/>
    <lineage>
        <taxon>Eukaryota</taxon>
        <taxon>Viridiplantae</taxon>
        <taxon>Chlorophyta</taxon>
        <taxon>Mamiellophyceae</taxon>
        <taxon>Mamiellales</taxon>
        <taxon>Bathycoccaceae</taxon>
        <taxon>Ostreococcus</taxon>
    </lineage>
</organism>
<comment type="caution">
    <text evidence="2">The sequence shown here is derived from an EMBL/GenBank/DDBJ whole genome shotgun (WGS) entry which is preliminary data.</text>
</comment>
<name>A0A090MA47_OSTTA</name>
<proteinExistence type="predicted"/>
<evidence type="ECO:0000313" key="3">
    <source>
        <dbReference type="Proteomes" id="UP000009170"/>
    </source>
</evidence>
<dbReference type="AlphaFoldDB" id="A0A090MA47"/>
<feature type="compositionally biased region" description="Basic and acidic residues" evidence="1">
    <location>
        <begin position="63"/>
        <end position="83"/>
    </location>
</feature>
<protein>
    <submittedName>
        <fullName evidence="2">Uncharacterized protein</fullName>
    </submittedName>
</protein>
<feature type="region of interest" description="Disordered" evidence="1">
    <location>
        <begin position="56"/>
        <end position="95"/>
    </location>
</feature>
<accession>A0A090MA47</accession>
<feature type="region of interest" description="Disordered" evidence="1">
    <location>
        <begin position="1"/>
        <end position="25"/>
    </location>
</feature>
<dbReference type="InParanoid" id="A0A090MA47"/>